<sequence length="64" mass="6595">MADVAADARRLAASVNALGSAAANAVFICPAAAPEEEAEGGRASESVELTYYWSDLPPEEGRAK</sequence>
<proteinExistence type="predicted"/>
<keyword evidence="2" id="KW-1185">Reference proteome</keyword>
<dbReference type="GeneID" id="17276018"/>
<dbReference type="AlphaFoldDB" id="A0A0D3K4Q9"/>
<name>A0A0D3K4Q9_EMIH1</name>
<dbReference type="RefSeq" id="XP_005783173.1">
    <property type="nucleotide sequence ID" value="XM_005783116.1"/>
</dbReference>
<dbReference type="PaxDb" id="2903-EOD30744"/>
<organism evidence="1 2">
    <name type="scientific">Emiliania huxleyi (strain CCMP1516)</name>
    <dbReference type="NCBI Taxonomy" id="280463"/>
    <lineage>
        <taxon>Eukaryota</taxon>
        <taxon>Haptista</taxon>
        <taxon>Haptophyta</taxon>
        <taxon>Prymnesiophyceae</taxon>
        <taxon>Isochrysidales</taxon>
        <taxon>Noelaerhabdaceae</taxon>
        <taxon>Emiliania</taxon>
    </lineage>
</organism>
<dbReference type="Proteomes" id="UP000013827">
    <property type="component" value="Unassembled WGS sequence"/>
</dbReference>
<accession>A0A0D3K4Q9</accession>
<reference evidence="2" key="1">
    <citation type="journal article" date="2013" name="Nature">
        <title>Pan genome of the phytoplankton Emiliania underpins its global distribution.</title>
        <authorList>
            <person name="Read B.A."/>
            <person name="Kegel J."/>
            <person name="Klute M.J."/>
            <person name="Kuo A."/>
            <person name="Lefebvre S.C."/>
            <person name="Maumus F."/>
            <person name="Mayer C."/>
            <person name="Miller J."/>
            <person name="Monier A."/>
            <person name="Salamov A."/>
            <person name="Young J."/>
            <person name="Aguilar M."/>
            <person name="Claverie J.M."/>
            <person name="Frickenhaus S."/>
            <person name="Gonzalez K."/>
            <person name="Herman E.K."/>
            <person name="Lin Y.C."/>
            <person name="Napier J."/>
            <person name="Ogata H."/>
            <person name="Sarno A.F."/>
            <person name="Shmutz J."/>
            <person name="Schroeder D."/>
            <person name="de Vargas C."/>
            <person name="Verret F."/>
            <person name="von Dassow P."/>
            <person name="Valentin K."/>
            <person name="Van de Peer Y."/>
            <person name="Wheeler G."/>
            <person name="Dacks J.B."/>
            <person name="Delwiche C.F."/>
            <person name="Dyhrman S.T."/>
            <person name="Glockner G."/>
            <person name="John U."/>
            <person name="Richards T."/>
            <person name="Worden A.Z."/>
            <person name="Zhang X."/>
            <person name="Grigoriev I.V."/>
            <person name="Allen A.E."/>
            <person name="Bidle K."/>
            <person name="Borodovsky M."/>
            <person name="Bowler C."/>
            <person name="Brownlee C."/>
            <person name="Cock J.M."/>
            <person name="Elias M."/>
            <person name="Gladyshev V.N."/>
            <person name="Groth M."/>
            <person name="Guda C."/>
            <person name="Hadaegh A."/>
            <person name="Iglesias-Rodriguez M.D."/>
            <person name="Jenkins J."/>
            <person name="Jones B.M."/>
            <person name="Lawson T."/>
            <person name="Leese F."/>
            <person name="Lindquist E."/>
            <person name="Lobanov A."/>
            <person name="Lomsadze A."/>
            <person name="Malik S.B."/>
            <person name="Marsh M.E."/>
            <person name="Mackinder L."/>
            <person name="Mock T."/>
            <person name="Mueller-Roeber B."/>
            <person name="Pagarete A."/>
            <person name="Parker M."/>
            <person name="Probert I."/>
            <person name="Quesneville H."/>
            <person name="Raines C."/>
            <person name="Rensing S.A."/>
            <person name="Riano-Pachon D.M."/>
            <person name="Richier S."/>
            <person name="Rokitta S."/>
            <person name="Shiraiwa Y."/>
            <person name="Soanes D.M."/>
            <person name="van der Giezen M."/>
            <person name="Wahlund T.M."/>
            <person name="Williams B."/>
            <person name="Wilson W."/>
            <person name="Wolfe G."/>
            <person name="Wurch L.L."/>
        </authorList>
    </citation>
    <scope>NUCLEOTIDE SEQUENCE</scope>
</reference>
<evidence type="ECO:0000313" key="1">
    <source>
        <dbReference type="EnsemblProtists" id="EOD30744"/>
    </source>
</evidence>
<evidence type="ECO:0000313" key="2">
    <source>
        <dbReference type="Proteomes" id="UP000013827"/>
    </source>
</evidence>
<protein>
    <submittedName>
        <fullName evidence="1">Uncharacterized protein</fullName>
    </submittedName>
</protein>
<dbReference type="EnsemblProtists" id="EOD30744">
    <property type="protein sequence ID" value="EOD30744"/>
    <property type="gene ID" value="EMIHUDRAFT_442430"/>
</dbReference>
<reference evidence="1" key="2">
    <citation type="submission" date="2024-10" db="UniProtKB">
        <authorList>
            <consortium name="EnsemblProtists"/>
        </authorList>
    </citation>
    <scope>IDENTIFICATION</scope>
</reference>
<dbReference type="HOGENOM" id="CLU_2872354_0_0_1"/>
<dbReference type="KEGG" id="ehx:EMIHUDRAFT_442430"/>